<dbReference type="eggNOG" id="COG3180">
    <property type="taxonomic scope" value="Bacteria"/>
</dbReference>
<evidence type="ECO:0000313" key="3">
    <source>
        <dbReference type="Proteomes" id="UP000003240"/>
    </source>
</evidence>
<keyword evidence="1" id="KW-0812">Transmembrane</keyword>
<name>F7NQE1_9FIRM</name>
<keyword evidence="1" id="KW-0472">Membrane</keyword>
<sequence>MPLLLIKTFLLAVAGGCLFYASSIPLPWMLGPLTAVLLWRNIARRPIYWPVNIRNAGTVILGSLMGSSFTLETARQIALQLPFMLLATGLVIGFSLLTASITARRAGIGLASSMLGSIPGGLTQMVLLSEEIKESDLAVVSFMQTIRLLCVVFIVPFIAVHSVAGGSPAAVAALSASTAPTATPLHLIPLYVAGSAAGAWTASRYHFPTPFLVGPLLFTAALVLSGVSAPVFPQWLILISQLTVGAFMGSTIEIAGLSNWKILLPYAIAGGVGVVLFSFGLGYFLTVTHPIDLITAFLGTAPGGMTEMGITATSVHADLSIVSAYQLSRLLVILFIVPYILRWLLNDRKAKPETEL</sequence>
<feature type="transmembrane region" description="Helical" evidence="1">
    <location>
        <begin position="327"/>
        <end position="345"/>
    </location>
</feature>
<dbReference type="Proteomes" id="UP000003240">
    <property type="component" value="Unassembled WGS sequence"/>
</dbReference>
<reference evidence="2 3" key="1">
    <citation type="journal article" date="2011" name="EMBO J.">
        <title>Structural diversity of bacterial flagellar motors.</title>
        <authorList>
            <person name="Chen S."/>
            <person name="Beeby M."/>
            <person name="Murphy G.E."/>
            <person name="Leadbetter J.R."/>
            <person name="Hendrixson D.R."/>
            <person name="Briegel A."/>
            <person name="Li Z."/>
            <person name="Shi J."/>
            <person name="Tocheva E.I."/>
            <person name="Muller A."/>
            <person name="Dobro M.J."/>
            <person name="Jensen G.J."/>
        </authorList>
    </citation>
    <scope>NUCLEOTIDE SEQUENCE [LARGE SCALE GENOMIC DNA]</scope>
    <source>
        <strain evidence="2 3">DSM 6540</strain>
    </source>
</reference>
<dbReference type="GO" id="GO:0016020">
    <property type="term" value="C:membrane"/>
    <property type="evidence" value="ECO:0007669"/>
    <property type="project" value="InterPro"/>
</dbReference>
<proteinExistence type="predicted"/>
<feature type="transmembrane region" description="Helical" evidence="1">
    <location>
        <begin position="210"/>
        <end position="229"/>
    </location>
</feature>
<comment type="caution">
    <text evidence="2">The sequence shown here is derived from an EMBL/GenBank/DDBJ whole genome shotgun (WGS) entry which is preliminary data.</text>
</comment>
<feature type="transmembrane region" description="Helical" evidence="1">
    <location>
        <begin position="235"/>
        <end position="256"/>
    </location>
</feature>
<evidence type="ECO:0000313" key="2">
    <source>
        <dbReference type="EMBL" id="EGO61719.1"/>
    </source>
</evidence>
<dbReference type="RefSeq" id="WP_004100170.1">
    <property type="nucleotide sequence ID" value="NZ_AFGF01000294.1"/>
</dbReference>
<organism evidence="2 3">
    <name type="scientific">Acetonema longum DSM 6540</name>
    <dbReference type="NCBI Taxonomy" id="1009370"/>
    <lineage>
        <taxon>Bacteria</taxon>
        <taxon>Bacillati</taxon>
        <taxon>Bacillota</taxon>
        <taxon>Negativicutes</taxon>
        <taxon>Acetonemataceae</taxon>
        <taxon>Acetonema</taxon>
    </lineage>
</organism>
<feature type="transmembrane region" description="Helical" evidence="1">
    <location>
        <begin position="108"/>
        <end position="128"/>
    </location>
</feature>
<protein>
    <recommendedName>
        <fullName evidence="4">Membrane protein AbrB duplication</fullName>
    </recommendedName>
</protein>
<evidence type="ECO:0000256" key="1">
    <source>
        <dbReference type="SAM" id="Phobius"/>
    </source>
</evidence>
<gene>
    <name evidence="2" type="ORF">ALO_21701</name>
</gene>
<feature type="transmembrane region" description="Helical" evidence="1">
    <location>
        <begin position="263"/>
        <end position="285"/>
    </location>
</feature>
<dbReference type="OrthoDB" id="5460360at2"/>
<feature type="transmembrane region" description="Helical" evidence="1">
    <location>
        <begin position="148"/>
        <end position="173"/>
    </location>
</feature>
<dbReference type="PANTHER" id="PTHR38457:SF1">
    <property type="entry name" value="REGULATOR ABRB-RELATED"/>
    <property type="match status" value="1"/>
</dbReference>
<dbReference type="PIRSF" id="PIRSF038991">
    <property type="entry name" value="Protein_AbrB"/>
    <property type="match status" value="1"/>
</dbReference>
<dbReference type="PANTHER" id="PTHR38457">
    <property type="entry name" value="REGULATOR ABRB-RELATED"/>
    <property type="match status" value="1"/>
</dbReference>
<keyword evidence="3" id="KW-1185">Reference proteome</keyword>
<evidence type="ECO:0008006" key="4">
    <source>
        <dbReference type="Google" id="ProtNLM"/>
    </source>
</evidence>
<keyword evidence="1" id="KW-1133">Transmembrane helix</keyword>
<dbReference type="STRING" id="1009370.ALO_21701"/>
<dbReference type="EMBL" id="AFGF01000294">
    <property type="protein sequence ID" value="EGO61719.1"/>
    <property type="molecule type" value="Genomic_DNA"/>
</dbReference>
<accession>F7NQE1</accession>
<dbReference type="InterPro" id="IPR017516">
    <property type="entry name" value="AbrB_dup"/>
</dbReference>
<dbReference type="InterPro" id="IPR007820">
    <property type="entry name" value="AbrB_fam"/>
</dbReference>
<dbReference type="NCBIfam" id="TIGR03082">
    <property type="entry name" value="Gneg_AbrB_dup"/>
    <property type="match status" value="2"/>
</dbReference>
<dbReference type="Pfam" id="PF05145">
    <property type="entry name" value="AbrB"/>
    <property type="match status" value="1"/>
</dbReference>
<dbReference type="AlphaFoldDB" id="F7NQE1"/>
<feature type="transmembrane region" description="Helical" evidence="1">
    <location>
        <begin position="83"/>
        <end position="102"/>
    </location>
</feature>
<dbReference type="GO" id="GO:0010468">
    <property type="term" value="P:regulation of gene expression"/>
    <property type="evidence" value="ECO:0007669"/>
    <property type="project" value="InterPro"/>
</dbReference>